<name>A0A6A5VX20_9PLEO</name>
<reference evidence="1" key="1">
    <citation type="journal article" date="2020" name="Stud. Mycol.">
        <title>101 Dothideomycetes genomes: a test case for predicting lifestyles and emergence of pathogens.</title>
        <authorList>
            <person name="Haridas S."/>
            <person name="Albert R."/>
            <person name="Binder M."/>
            <person name="Bloem J."/>
            <person name="Labutti K."/>
            <person name="Salamov A."/>
            <person name="Andreopoulos B."/>
            <person name="Baker S."/>
            <person name="Barry K."/>
            <person name="Bills G."/>
            <person name="Bluhm B."/>
            <person name="Cannon C."/>
            <person name="Castanera R."/>
            <person name="Culley D."/>
            <person name="Daum C."/>
            <person name="Ezra D."/>
            <person name="Gonzalez J."/>
            <person name="Henrissat B."/>
            <person name="Kuo A."/>
            <person name="Liang C."/>
            <person name="Lipzen A."/>
            <person name="Lutzoni F."/>
            <person name="Magnuson J."/>
            <person name="Mondo S."/>
            <person name="Nolan M."/>
            <person name="Ohm R."/>
            <person name="Pangilinan J."/>
            <person name="Park H.-J."/>
            <person name="Ramirez L."/>
            <person name="Alfaro M."/>
            <person name="Sun H."/>
            <person name="Tritt A."/>
            <person name="Yoshinaga Y."/>
            <person name="Zwiers L.-H."/>
            <person name="Turgeon B."/>
            <person name="Goodwin S."/>
            <person name="Spatafora J."/>
            <person name="Crous P."/>
            <person name="Grigoriev I."/>
        </authorList>
    </citation>
    <scope>NUCLEOTIDE SEQUENCE</scope>
    <source>
        <strain evidence="1">CBS 123094</strain>
    </source>
</reference>
<dbReference type="AlphaFoldDB" id="A0A6A5VX20"/>
<protein>
    <submittedName>
        <fullName evidence="1">Uncharacterized protein</fullName>
    </submittedName>
</protein>
<keyword evidence="2" id="KW-1185">Reference proteome</keyword>
<organism evidence="1 2">
    <name type="scientific">Amniculicola lignicola CBS 123094</name>
    <dbReference type="NCBI Taxonomy" id="1392246"/>
    <lineage>
        <taxon>Eukaryota</taxon>
        <taxon>Fungi</taxon>
        <taxon>Dikarya</taxon>
        <taxon>Ascomycota</taxon>
        <taxon>Pezizomycotina</taxon>
        <taxon>Dothideomycetes</taxon>
        <taxon>Pleosporomycetidae</taxon>
        <taxon>Pleosporales</taxon>
        <taxon>Amniculicolaceae</taxon>
        <taxon>Amniculicola</taxon>
    </lineage>
</organism>
<evidence type="ECO:0000313" key="1">
    <source>
        <dbReference type="EMBL" id="KAF1993417.1"/>
    </source>
</evidence>
<accession>A0A6A5VX20</accession>
<dbReference type="EMBL" id="ML977705">
    <property type="protein sequence ID" value="KAF1993417.1"/>
    <property type="molecule type" value="Genomic_DNA"/>
</dbReference>
<gene>
    <name evidence="1" type="ORF">P154DRAFT_74597</name>
</gene>
<sequence length="183" mass="21069">MLPSLLDSLGAWIVGPHMLLDIFFTASETKENNCTRSCRDTLLLDVSLNNTCLLSSKYKVRYIMCSLMFEKKCLSQCDKIPEVPKHANRFSSFGVSQRSPSRFPFTSKRRVFIPHVVIFKSIQLPFRRLKYVPCSPVVLIVYLNLPFNSPLSLLFSPSSSSRQNEHQHYPVCDLHHQHQAPHF</sequence>
<proteinExistence type="predicted"/>
<evidence type="ECO:0000313" key="2">
    <source>
        <dbReference type="Proteomes" id="UP000799779"/>
    </source>
</evidence>
<dbReference type="Proteomes" id="UP000799779">
    <property type="component" value="Unassembled WGS sequence"/>
</dbReference>